<evidence type="ECO:0000313" key="4">
    <source>
        <dbReference type="EMBL" id="MEX5284542.1"/>
    </source>
</evidence>
<dbReference type="SUPFAM" id="SSF56300">
    <property type="entry name" value="Metallo-dependent phosphatases"/>
    <property type="match status" value="1"/>
</dbReference>
<feature type="domain" description="Calcineurin-like phosphoesterase" evidence="3">
    <location>
        <begin position="1"/>
        <end position="146"/>
    </location>
</feature>
<sequence length="160" mass="17188">MKIGIMSDSHGDRRAIDRALERAGKVDFWLHAGDCVPDAAYLGLVSAKRVENVAGNTDWPDGTPDEVVVEAGGHRIFLTHGHIYGVRSTLEMLVKAAKEAGADLAVYGHTHVAQHVPGEVTVLNPGSVARPRDEARPSFMLVELAEGEAAKVEIIRMGKS</sequence>
<comment type="caution">
    <text evidence="4">The sequence shown here is derived from an EMBL/GenBank/DDBJ whole genome shotgun (WGS) entry which is preliminary data.</text>
</comment>
<dbReference type="EC" id="3.1.4.-" evidence="2"/>
<dbReference type="InterPro" id="IPR000979">
    <property type="entry name" value="Phosphodiesterase_MJ0936/Vps29"/>
</dbReference>
<evidence type="ECO:0000313" key="5">
    <source>
        <dbReference type="Proteomes" id="UP001559623"/>
    </source>
</evidence>
<dbReference type="PANTHER" id="PTHR11124">
    <property type="entry name" value="VACUOLAR SORTING PROTEIN VPS29"/>
    <property type="match status" value="1"/>
</dbReference>
<comment type="similarity">
    <text evidence="1 2">Belongs to the metallophosphoesterase superfamily. YfcE family.</text>
</comment>
<evidence type="ECO:0000256" key="1">
    <source>
        <dbReference type="ARBA" id="ARBA00008950"/>
    </source>
</evidence>
<dbReference type="Pfam" id="PF12850">
    <property type="entry name" value="Metallophos_2"/>
    <property type="match status" value="1"/>
</dbReference>
<dbReference type="NCBIfam" id="TIGR00040">
    <property type="entry name" value="yfcE"/>
    <property type="match status" value="1"/>
</dbReference>
<organism evidence="4 5">
    <name type="scientific">Selenomonas sputigena</name>
    <dbReference type="NCBI Taxonomy" id="69823"/>
    <lineage>
        <taxon>Bacteria</taxon>
        <taxon>Bacillati</taxon>
        <taxon>Bacillota</taxon>
        <taxon>Negativicutes</taxon>
        <taxon>Selenomonadales</taxon>
        <taxon>Selenomonadaceae</taxon>
        <taxon>Selenomonas</taxon>
    </lineage>
</organism>
<dbReference type="InterPro" id="IPR029052">
    <property type="entry name" value="Metallo-depent_PP-like"/>
</dbReference>
<dbReference type="EMBL" id="JARVLH010000002">
    <property type="protein sequence ID" value="MEX5284542.1"/>
    <property type="molecule type" value="Genomic_DNA"/>
</dbReference>
<keyword evidence="2" id="KW-0479">Metal-binding</keyword>
<evidence type="ECO:0000259" key="3">
    <source>
        <dbReference type="Pfam" id="PF12850"/>
    </source>
</evidence>
<dbReference type="InterPro" id="IPR041802">
    <property type="entry name" value="MPP_YfcE"/>
</dbReference>
<dbReference type="CDD" id="cd00841">
    <property type="entry name" value="MPP_YfcE"/>
    <property type="match status" value="1"/>
</dbReference>
<proteinExistence type="inferred from homology"/>
<dbReference type="RefSeq" id="WP_368846280.1">
    <property type="nucleotide sequence ID" value="NZ_CP194411.1"/>
</dbReference>
<protein>
    <recommendedName>
        <fullName evidence="2">Phosphoesterase</fullName>
        <ecNumber evidence="2">3.1.4.-</ecNumber>
    </recommendedName>
</protein>
<reference evidence="4 5" key="1">
    <citation type="submission" date="2023-04" db="EMBL/GenBank/DDBJ databases">
        <title>Genome Sequence of Selenomonas sputigena ATCC 33150.</title>
        <authorList>
            <person name="Miller D.P."/>
            <person name="Anvari S."/>
            <person name="Polson S.W."/>
            <person name="Macdonald M."/>
            <person name="Mcdowell J.V."/>
        </authorList>
    </citation>
    <scope>NUCLEOTIDE SEQUENCE [LARGE SCALE GENOMIC DNA]</scope>
    <source>
        <strain evidence="4 5">ATCC 33150</strain>
    </source>
</reference>
<comment type="cofactor">
    <cofactor evidence="2">
        <name>a divalent metal cation</name>
        <dbReference type="ChEBI" id="CHEBI:60240"/>
    </cofactor>
</comment>
<name>A0ABV3X2X4_9FIRM</name>
<dbReference type="InterPro" id="IPR024654">
    <property type="entry name" value="Calcineurin-like_PHP_lpxH"/>
</dbReference>
<dbReference type="Proteomes" id="UP001559623">
    <property type="component" value="Unassembled WGS sequence"/>
</dbReference>
<gene>
    <name evidence="4" type="ORF">QCO44_02650</name>
</gene>
<accession>A0ABV3X2X4</accession>
<dbReference type="Gene3D" id="3.60.21.10">
    <property type="match status" value="1"/>
</dbReference>
<keyword evidence="5" id="KW-1185">Reference proteome</keyword>
<evidence type="ECO:0000256" key="2">
    <source>
        <dbReference type="RuleBase" id="RU362039"/>
    </source>
</evidence>